<protein>
    <submittedName>
        <fullName evidence="1">786_t:CDS:1</fullName>
    </submittedName>
</protein>
<organism evidence="1 2">
    <name type="scientific">Dentiscutata heterogama</name>
    <dbReference type="NCBI Taxonomy" id="1316150"/>
    <lineage>
        <taxon>Eukaryota</taxon>
        <taxon>Fungi</taxon>
        <taxon>Fungi incertae sedis</taxon>
        <taxon>Mucoromycota</taxon>
        <taxon>Glomeromycotina</taxon>
        <taxon>Glomeromycetes</taxon>
        <taxon>Diversisporales</taxon>
        <taxon>Gigasporaceae</taxon>
        <taxon>Dentiscutata</taxon>
    </lineage>
</organism>
<dbReference type="EMBL" id="CAJVPU010008663">
    <property type="protein sequence ID" value="CAG8586427.1"/>
    <property type="molecule type" value="Genomic_DNA"/>
</dbReference>
<feature type="non-terminal residue" evidence="1">
    <location>
        <position position="1"/>
    </location>
</feature>
<evidence type="ECO:0000313" key="1">
    <source>
        <dbReference type="EMBL" id="CAG8586427.1"/>
    </source>
</evidence>
<gene>
    <name evidence="1" type="ORF">DHETER_LOCUS6685</name>
</gene>
<evidence type="ECO:0000313" key="2">
    <source>
        <dbReference type="Proteomes" id="UP000789702"/>
    </source>
</evidence>
<name>A0ACA9MFM9_9GLOM</name>
<accession>A0ACA9MFM9</accession>
<proteinExistence type="predicted"/>
<keyword evidence="2" id="KW-1185">Reference proteome</keyword>
<sequence>RLSQSPLLDVWAQWFSRKIIELSCLIIEYYRTELISYIFNSYARILKYAASTEFIPKYSYKFDNFHKKYGTPFNALLAQFIYCSIFLLLFFDPTKDLFDFVAETSQIIALMFHVASAICLFILRKDPSNFQLPKWIIVIYLIFVILIVSTSFFPPGPGSMDHYILYVLPYVFAMAATLLGGIIWKFRNYSENLEDSEITAENAYFNNF</sequence>
<comment type="caution">
    <text evidence="1">The sequence shown here is derived from an EMBL/GenBank/DDBJ whole genome shotgun (WGS) entry which is preliminary data.</text>
</comment>
<reference evidence="1" key="1">
    <citation type="submission" date="2021-06" db="EMBL/GenBank/DDBJ databases">
        <authorList>
            <person name="Kallberg Y."/>
            <person name="Tangrot J."/>
            <person name="Rosling A."/>
        </authorList>
    </citation>
    <scope>NUCLEOTIDE SEQUENCE</scope>
    <source>
        <strain evidence="1">IL203A</strain>
    </source>
</reference>
<dbReference type="Proteomes" id="UP000789702">
    <property type="component" value="Unassembled WGS sequence"/>
</dbReference>